<proteinExistence type="predicted"/>
<accession>W7U7W8</accession>
<sequence length="233" mass="25658">MADSTSVIAIRNIAAGEEITIDYATVNSGLNTSEGDNFTCRCQARDCRGLVTSRDWMLPKVQEKYWPHFPPFVRRLILSQAPRPGSVRRNGGASGPSATGQRPGRRERHSRGNKGRRRNEERGGNFVAFETPKAGVKDKRCGAERGRTTVCSRMVLLPSIPPLAKTGRKQARTTQHQIRYQGPTTSCALRKAHFSQDFSVSLIKENHVCGATPCLYRGSGGSKCICFGQSEHP</sequence>
<evidence type="ECO:0000313" key="3">
    <source>
        <dbReference type="Proteomes" id="UP000019335"/>
    </source>
</evidence>
<dbReference type="OrthoDB" id="308383at2759"/>
<dbReference type="Proteomes" id="UP000019335">
    <property type="component" value="Chromosome 3"/>
</dbReference>
<dbReference type="InterPro" id="IPR046341">
    <property type="entry name" value="SET_dom_sf"/>
</dbReference>
<dbReference type="AlphaFoldDB" id="W7U7W8"/>
<dbReference type="SUPFAM" id="SSF82199">
    <property type="entry name" value="SET domain"/>
    <property type="match status" value="1"/>
</dbReference>
<name>W7U7W8_9STRA</name>
<evidence type="ECO:0000256" key="1">
    <source>
        <dbReference type="SAM" id="MobiDB-lite"/>
    </source>
</evidence>
<evidence type="ECO:0000313" key="2">
    <source>
        <dbReference type="EMBL" id="EWM28994.1"/>
    </source>
</evidence>
<organism evidence="2 3">
    <name type="scientific">Nannochloropsis gaditana</name>
    <dbReference type="NCBI Taxonomy" id="72520"/>
    <lineage>
        <taxon>Eukaryota</taxon>
        <taxon>Sar</taxon>
        <taxon>Stramenopiles</taxon>
        <taxon>Ochrophyta</taxon>
        <taxon>Eustigmatophyceae</taxon>
        <taxon>Eustigmatales</taxon>
        <taxon>Monodopsidaceae</taxon>
        <taxon>Nannochloropsis</taxon>
    </lineage>
</organism>
<comment type="caution">
    <text evidence="2">The sequence shown here is derived from an EMBL/GenBank/DDBJ whole genome shotgun (WGS) entry which is preliminary data.</text>
</comment>
<dbReference type="Gene3D" id="2.170.270.10">
    <property type="entry name" value="SET domain"/>
    <property type="match status" value="1"/>
</dbReference>
<feature type="compositionally biased region" description="Basic residues" evidence="1">
    <location>
        <begin position="103"/>
        <end position="117"/>
    </location>
</feature>
<protein>
    <submittedName>
        <fullName evidence="2">Nuclear protein set</fullName>
    </submittedName>
</protein>
<dbReference type="EMBL" id="AZIL01000199">
    <property type="protein sequence ID" value="EWM28994.1"/>
    <property type="molecule type" value="Genomic_DNA"/>
</dbReference>
<reference evidence="2 3" key="1">
    <citation type="journal article" date="2014" name="Mol. Plant">
        <title>Chromosome Scale Genome Assembly and Transcriptome Profiling of Nannochloropsis gaditana in Nitrogen Depletion.</title>
        <authorList>
            <person name="Corteggiani Carpinelli E."/>
            <person name="Telatin A."/>
            <person name="Vitulo N."/>
            <person name="Forcato C."/>
            <person name="D'Angelo M."/>
            <person name="Schiavon R."/>
            <person name="Vezzi A."/>
            <person name="Giacometti G.M."/>
            <person name="Morosinotto T."/>
            <person name="Valle G."/>
        </authorList>
    </citation>
    <scope>NUCLEOTIDE SEQUENCE [LARGE SCALE GENOMIC DNA]</scope>
    <source>
        <strain evidence="2 3">B-31</strain>
    </source>
</reference>
<gene>
    <name evidence="2" type="ORF">Naga_100919g1</name>
</gene>
<feature type="region of interest" description="Disordered" evidence="1">
    <location>
        <begin position="83"/>
        <end position="125"/>
    </location>
</feature>
<keyword evidence="3" id="KW-1185">Reference proteome</keyword>